<gene>
    <name evidence="1" type="ORF">BCR37DRAFT_82186</name>
</gene>
<evidence type="ECO:0000313" key="2">
    <source>
        <dbReference type="Proteomes" id="UP000193685"/>
    </source>
</evidence>
<dbReference type="STRING" id="56484.A0A1Y2F9C5"/>
<comment type="caution">
    <text evidence="1">The sequence shown here is derived from an EMBL/GenBank/DDBJ whole genome shotgun (WGS) entry which is preliminary data.</text>
</comment>
<reference evidence="1 2" key="1">
    <citation type="submission" date="2016-07" db="EMBL/GenBank/DDBJ databases">
        <title>Pervasive Adenine N6-methylation of Active Genes in Fungi.</title>
        <authorList>
            <consortium name="DOE Joint Genome Institute"/>
            <person name="Mondo S.J."/>
            <person name="Dannebaum R.O."/>
            <person name="Kuo R.C."/>
            <person name="Labutti K."/>
            <person name="Haridas S."/>
            <person name="Kuo A."/>
            <person name="Salamov A."/>
            <person name="Ahrendt S.R."/>
            <person name="Lipzen A."/>
            <person name="Sullivan W."/>
            <person name="Andreopoulos W.B."/>
            <person name="Clum A."/>
            <person name="Lindquist E."/>
            <person name="Daum C."/>
            <person name="Ramamoorthy G.K."/>
            <person name="Gryganskyi A."/>
            <person name="Culley D."/>
            <person name="Magnuson J.K."/>
            <person name="James T.Y."/>
            <person name="O'Malley M.A."/>
            <person name="Stajich J.E."/>
            <person name="Spatafora J.W."/>
            <person name="Visel A."/>
            <person name="Grigoriev I.V."/>
        </authorList>
    </citation>
    <scope>NUCLEOTIDE SEQUENCE [LARGE SCALE GENOMIC DNA]</scope>
    <source>
        <strain evidence="1 2">12-1054</strain>
    </source>
</reference>
<sequence>MSNNLLNSSKHYWDRWRTMDGCFRVRLKRRCLQNLLTCTLSENILRLVPKGMHNYDKFIPKQALISWCSQLDVQVVDTRDIIYEPLRGAWIVLEPGQTWGEQCNY</sequence>
<proteinExistence type="predicted"/>
<dbReference type="AlphaFoldDB" id="A0A1Y2F9C5"/>
<dbReference type="OrthoDB" id="3265906at2759"/>
<evidence type="ECO:0000313" key="1">
    <source>
        <dbReference type="EMBL" id="ORY79936.1"/>
    </source>
</evidence>
<dbReference type="GeneID" id="63789094"/>
<accession>A0A1Y2F9C5</accession>
<dbReference type="InterPro" id="IPR029063">
    <property type="entry name" value="SAM-dependent_MTases_sf"/>
</dbReference>
<keyword evidence="2" id="KW-1185">Reference proteome</keyword>
<dbReference type="Proteomes" id="UP000193685">
    <property type="component" value="Unassembled WGS sequence"/>
</dbReference>
<organism evidence="1 2">
    <name type="scientific">Protomyces lactucae-debilis</name>
    <dbReference type="NCBI Taxonomy" id="2754530"/>
    <lineage>
        <taxon>Eukaryota</taxon>
        <taxon>Fungi</taxon>
        <taxon>Dikarya</taxon>
        <taxon>Ascomycota</taxon>
        <taxon>Taphrinomycotina</taxon>
        <taxon>Taphrinomycetes</taxon>
        <taxon>Taphrinales</taxon>
        <taxon>Protomycetaceae</taxon>
        <taxon>Protomyces</taxon>
    </lineage>
</organism>
<dbReference type="EMBL" id="MCFI01000014">
    <property type="protein sequence ID" value="ORY79936.1"/>
    <property type="molecule type" value="Genomic_DNA"/>
</dbReference>
<dbReference type="Gene3D" id="3.40.50.150">
    <property type="entry name" value="Vaccinia Virus protein VP39"/>
    <property type="match status" value="1"/>
</dbReference>
<protein>
    <submittedName>
        <fullName evidence="1">Uncharacterized protein</fullName>
    </submittedName>
</protein>
<dbReference type="RefSeq" id="XP_040724070.1">
    <property type="nucleotide sequence ID" value="XM_040872495.1"/>
</dbReference>
<name>A0A1Y2F9C5_PROLT</name>